<evidence type="ECO:0000313" key="1">
    <source>
        <dbReference type="EMBL" id="OWM74737.1"/>
    </source>
</evidence>
<sequence length="73" mass="8453">MSPAIIHKDRQCKKKKKKNDSDCRVSTVKMMVFPLWKQTSIGSERLNCLVILNQISILTLIYFSKNLNEGRNV</sequence>
<evidence type="ECO:0000313" key="2">
    <source>
        <dbReference type="Proteomes" id="UP000197138"/>
    </source>
</evidence>
<accession>A0A218WPE8</accession>
<proteinExistence type="predicted"/>
<name>A0A218WPE8_PUNGR</name>
<reference evidence="2" key="1">
    <citation type="journal article" date="2017" name="Plant J.">
        <title>The pomegranate (Punica granatum L.) genome and the genomics of punicalagin biosynthesis.</title>
        <authorList>
            <person name="Qin G."/>
            <person name="Xu C."/>
            <person name="Ming R."/>
            <person name="Tang H."/>
            <person name="Guyot R."/>
            <person name="Kramer E.M."/>
            <person name="Hu Y."/>
            <person name="Yi X."/>
            <person name="Qi Y."/>
            <person name="Xu X."/>
            <person name="Gao Z."/>
            <person name="Pan H."/>
            <person name="Jian J."/>
            <person name="Tian Y."/>
            <person name="Yue Z."/>
            <person name="Xu Y."/>
        </authorList>
    </citation>
    <scope>NUCLEOTIDE SEQUENCE [LARGE SCALE GENOMIC DNA]</scope>
    <source>
        <strain evidence="2">cv. Dabenzi</strain>
    </source>
</reference>
<dbReference type="Proteomes" id="UP000197138">
    <property type="component" value="Unassembled WGS sequence"/>
</dbReference>
<dbReference type="AlphaFoldDB" id="A0A218WPE8"/>
<gene>
    <name evidence="1" type="ORF">CDL15_Pgr009284</name>
</gene>
<dbReference type="EMBL" id="MTKT01003475">
    <property type="protein sequence ID" value="OWM74737.1"/>
    <property type="molecule type" value="Genomic_DNA"/>
</dbReference>
<organism evidence="1 2">
    <name type="scientific">Punica granatum</name>
    <name type="common">Pomegranate</name>
    <dbReference type="NCBI Taxonomy" id="22663"/>
    <lineage>
        <taxon>Eukaryota</taxon>
        <taxon>Viridiplantae</taxon>
        <taxon>Streptophyta</taxon>
        <taxon>Embryophyta</taxon>
        <taxon>Tracheophyta</taxon>
        <taxon>Spermatophyta</taxon>
        <taxon>Magnoliopsida</taxon>
        <taxon>eudicotyledons</taxon>
        <taxon>Gunneridae</taxon>
        <taxon>Pentapetalae</taxon>
        <taxon>rosids</taxon>
        <taxon>malvids</taxon>
        <taxon>Myrtales</taxon>
        <taxon>Lythraceae</taxon>
        <taxon>Punica</taxon>
    </lineage>
</organism>
<protein>
    <submittedName>
        <fullName evidence="1">Uncharacterized protein</fullName>
    </submittedName>
</protein>
<comment type="caution">
    <text evidence="1">The sequence shown here is derived from an EMBL/GenBank/DDBJ whole genome shotgun (WGS) entry which is preliminary data.</text>
</comment>